<keyword evidence="2" id="KW-1185">Reference proteome</keyword>
<comment type="caution">
    <text evidence="1">The sequence shown here is derived from an EMBL/GenBank/DDBJ whole genome shotgun (WGS) entry which is preliminary data.</text>
</comment>
<accession>A0A8X6P8Q1</accession>
<sequence>MPITSTTSLSNSKSKSFIPTAKVLLYNYEVVNIDIKELDYFKVVALSDEDFSSASECNIILGTNCFFTILCNGKIIGSEGQPIAQSAMFGWVVASRIQKDSNSSSCMQSHLIRVRNDSSIGSILQQFQLIQQMEELSNLKSLLLEEEEFCETHFKSTYKINDQGRFVVKLPIYEDINQLGETKGLAISRLLAMENKFKFNSEFEKEYKDFMNEYDEAGHMLPNKNKDISFLIMLYRRKTE</sequence>
<dbReference type="PANTHER" id="PTHR47331">
    <property type="entry name" value="PHD-TYPE DOMAIN-CONTAINING PROTEIN"/>
    <property type="match status" value="1"/>
</dbReference>
<reference evidence="1" key="1">
    <citation type="submission" date="2020-08" db="EMBL/GenBank/DDBJ databases">
        <title>Multicomponent nature underlies the extraordinary mechanical properties of spider dragline silk.</title>
        <authorList>
            <person name="Kono N."/>
            <person name="Nakamura H."/>
            <person name="Mori M."/>
            <person name="Yoshida Y."/>
            <person name="Ohtoshi R."/>
            <person name="Malay A.D."/>
            <person name="Moran D.A.P."/>
            <person name="Tomita M."/>
            <person name="Numata K."/>
            <person name="Arakawa K."/>
        </authorList>
    </citation>
    <scope>NUCLEOTIDE SEQUENCE</scope>
</reference>
<evidence type="ECO:0000313" key="1">
    <source>
        <dbReference type="EMBL" id="GFT57376.1"/>
    </source>
</evidence>
<dbReference type="EMBL" id="BMAW01066947">
    <property type="protein sequence ID" value="GFT57376.1"/>
    <property type="molecule type" value="Genomic_DNA"/>
</dbReference>
<gene>
    <name evidence="1" type="primary">AVEN_242173_1</name>
    <name evidence="1" type="ORF">NPIL_659521</name>
</gene>
<name>A0A8X6P8Q1_NEPPI</name>
<proteinExistence type="predicted"/>
<dbReference type="PANTHER" id="PTHR47331:SF1">
    <property type="entry name" value="GAG-LIKE PROTEIN"/>
    <property type="match status" value="1"/>
</dbReference>
<dbReference type="AlphaFoldDB" id="A0A8X6P8Q1"/>
<dbReference type="OrthoDB" id="6429609at2759"/>
<dbReference type="Proteomes" id="UP000887013">
    <property type="component" value="Unassembled WGS sequence"/>
</dbReference>
<organism evidence="1 2">
    <name type="scientific">Nephila pilipes</name>
    <name type="common">Giant wood spider</name>
    <name type="synonym">Nephila maculata</name>
    <dbReference type="NCBI Taxonomy" id="299642"/>
    <lineage>
        <taxon>Eukaryota</taxon>
        <taxon>Metazoa</taxon>
        <taxon>Ecdysozoa</taxon>
        <taxon>Arthropoda</taxon>
        <taxon>Chelicerata</taxon>
        <taxon>Arachnida</taxon>
        <taxon>Araneae</taxon>
        <taxon>Araneomorphae</taxon>
        <taxon>Entelegynae</taxon>
        <taxon>Araneoidea</taxon>
        <taxon>Nephilidae</taxon>
        <taxon>Nephila</taxon>
    </lineage>
</organism>
<evidence type="ECO:0000313" key="2">
    <source>
        <dbReference type="Proteomes" id="UP000887013"/>
    </source>
</evidence>
<protein>
    <submittedName>
        <fullName evidence="1">DUF1758 domain-containing protein</fullName>
    </submittedName>
</protein>